<keyword evidence="4" id="KW-1185">Reference proteome</keyword>
<dbReference type="EMBL" id="AVOT02011607">
    <property type="protein sequence ID" value="MBW0492482.1"/>
    <property type="molecule type" value="Genomic_DNA"/>
</dbReference>
<feature type="compositionally biased region" description="Basic residues" evidence="2">
    <location>
        <begin position="104"/>
        <end position="115"/>
    </location>
</feature>
<reference evidence="3" key="1">
    <citation type="submission" date="2021-03" db="EMBL/GenBank/DDBJ databases">
        <title>Draft genome sequence of rust myrtle Austropuccinia psidii MF-1, a brazilian biotype.</title>
        <authorList>
            <person name="Quecine M.C."/>
            <person name="Pachon D.M.R."/>
            <person name="Bonatelli M.L."/>
            <person name="Correr F.H."/>
            <person name="Franceschini L.M."/>
            <person name="Leite T.F."/>
            <person name="Margarido G.R.A."/>
            <person name="Almeida C.A."/>
            <person name="Ferrarezi J.A."/>
            <person name="Labate C.A."/>
        </authorList>
    </citation>
    <scope>NUCLEOTIDE SEQUENCE</scope>
    <source>
        <strain evidence="3">MF-1</strain>
    </source>
</reference>
<feature type="region of interest" description="Disordered" evidence="2">
    <location>
        <begin position="61"/>
        <end position="152"/>
    </location>
</feature>
<comment type="caution">
    <text evidence="3">The sequence shown here is derived from an EMBL/GenBank/DDBJ whole genome shotgun (WGS) entry which is preliminary data.</text>
</comment>
<evidence type="ECO:0000313" key="3">
    <source>
        <dbReference type="EMBL" id="MBW0492482.1"/>
    </source>
</evidence>
<feature type="compositionally biased region" description="Polar residues" evidence="2">
    <location>
        <begin position="116"/>
        <end position="125"/>
    </location>
</feature>
<dbReference type="AlphaFoldDB" id="A0A9Q3D252"/>
<evidence type="ECO:0000256" key="1">
    <source>
        <dbReference type="SAM" id="Coils"/>
    </source>
</evidence>
<feature type="compositionally biased region" description="Polar residues" evidence="2">
    <location>
        <begin position="80"/>
        <end position="102"/>
    </location>
</feature>
<gene>
    <name evidence="3" type="ORF">O181_032197</name>
</gene>
<organism evidence="3 4">
    <name type="scientific">Austropuccinia psidii MF-1</name>
    <dbReference type="NCBI Taxonomy" id="1389203"/>
    <lineage>
        <taxon>Eukaryota</taxon>
        <taxon>Fungi</taxon>
        <taxon>Dikarya</taxon>
        <taxon>Basidiomycota</taxon>
        <taxon>Pucciniomycotina</taxon>
        <taxon>Pucciniomycetes</taxon>
        <taxon>Pucciniales</taxon>
        <taxon>Sphaerophragmiaceae</taxon>
        <taxon>Austropuccinia</taxon>
    </lineage>
</organism>
<sequence>MNFGDYNRAFPNRLQESSDHNLLQIVNQQSNDIKKLEAKIDSRKKEFAALLTKFNLQKQNTSKKIFSNNPKDKRTELKPVSSTNNLNQPEQQKNNSFHTSVKNKIIKTKSPHTHSKIFNQKTSTPPRKRSPHQLLNTKIPEVFQPRKLGSLH</sequence>
<evidence type="ECO:0000313" key="4">
    <source>
        <dbReference type="Proteomes" id="UP000765509"/>
    </source>
</evidence>
<protein>
    <submittedName>
        <fullName evidence="3">Uncharacterized protein</fullName>
    </submittedName>
</protein>
<name>A0A9Q3D252_9BASI</name>
<proteinExistence type="predicted"/>
<feature type="coiled-coil region" evidence="1">
    <location>
        <begin position="26"/>
        <end position="53"/>
    </location>
</feature>
<evidence type="ECO:0000256" key="2">
    <source>
        <dbReference type="SAM" id="MobiDB-lite"/>
    </source>
</evidence>
<dbReference type="Proteomes" id="UP000765509">
    <property type="component" value="Unassembled WGS sequence"/>
</dbReference>
<accession>A0A9Q3D252</accession>
<keyword evidence="1" id="KW-0175">Coiled coil</keyword>